<dbReference type="PROSITE" id="PS51186">
    <property type="entry name" value="GNAT"/>
    <property type="match status" value="1"/>
</dbReference>
<dbReference type="KEGG" id="pry:Prubr_25600"/>
<feature type="domain" description="N-acetyltransferase" evidence="3">
    <location>
        <begin position="4"/>
        <end position="164"/>
    </location>
</feature>
<evidence type="ECO:0000313" key="5">
    <source>
        <dbReference type="Proteomes" id="UP000680866"/>
    </source>
</evidence>
<sequence length="170" mass="18020">MNEVAIRPYRPADHGAGRNLCAELATHHGVLYADPGHGGADPGAAFEEYLTRLDLSGVWVAEHPVDGVVGLVGLIMDGSSGQVEPVVVARTHRGQGIGRALLGRVADEARRRGLDKLTVRPQARNEQALRCLHAAGYDVLSAVELTLDLHPGGGSGDRDDVALHGVRFRS</sequence>
<keyword evidence="1" id="KW-0808">Transferase</keyword>
<accession>A0A810MZZ3</accession>
<dbReference type="Gene3D" id="3.40.630.30">
    <property type="match status" value="1"/>
</dbReference>
<dbReference type="SUPFAM" id="SSF55729">
    <property type="entry name" value="Acyl-CoA N-acyltransferases (Nat)"/>
    <property type="match status" value="1"/>
</dbReference>
<dbReference type="InterPro" id="IPR050832">
    <property type="entry name" value="Bact_Acetyltransf"/>
</dbReference>
<evidence type="ECO:0000256" key="1">
    <source>
        <dbReference type="ARBA" id="ARBA00022679"/>
    </source>
</evidence>
<evidence type="ECO:0000259" key="3">
    <source>
        <dbReference type="PROSITE" id="PS51186"/>
    </source>
</evidence>
<proteinExistence type="predicted"/>
<name>A0A810MZZ3_9ACTN</name>
<dbReference type="InterPro" id="IPR000182">
    <property type="entry name" value="GNAT_dom"/>
</dbReference>
<protein>
    <recommendedName>
        <fullName evidence="3">N-acetyltransferase domain-containing protein</fullName>
    </recommendedName>
</protein>
<keyword evidence="5" id="KW-1185">Reference proteome</keyword>
<organism evidence="4 5">
    <name type="scientific">Polymorphospora rubra</name>
    <dbReference type="NCBI Taxonomy" id="338584"/>
    <lineage>
        <taxon>Bacteria</taxon>
        <taxon>Bacillati</taxon>
        <taxon>Actinomycetota</taxon>
        <taxon>Actinomycetes</taxon>
        <taxon>Micromonosporales</taxon>
        <taxon>Micromonosporaceae</taxon>
        <taxon>Polymorphospora</taxon>
    </lineage>
</organism>
<reference evidence="4" key="1">
    <citation type="submission" date="2020-08" db="EMBL/GenBank/DDBJ databases">
        <title>Whole genome shotgun sequence of Polymorphospora rubra NBRC 101157.</title>
        <authorList>
            <person name="Komaki H."/>
            <person name="Tamura T."/>
        </authorList>
    </citation>
    <scope>NUCLEOTIDE SEQUENCE</scope>
    <source>
        <strain evidence="4">NBRC 101157</strain>
    </source>
</reference>
<dbReference type="EMBL" id="AP023359">
    <property type="protein sequence ID" value="BCJ65539.1"/>
    <property type="molecule type" value="Genomic_DNA"/>
</dbReference>
<dbReference type="InterPro" id="IPR016181">
    <property type="entry name" value="Acyl_CoA_acyltransferase"/>
</dbReference>
<dbReference type="Pfam" id="PF00583">
    <property type="entry name" value="Acetyltransf_1"/>
    <property type="match status" value="1"/>
</dbReference>
<gene>
    <name evidence="4" type="ORF">Prubr_25600</name>
</gene>
<dbReference type="PANTHER" id="PTHR43877">
    <property type="entry name" value="AMINOALKYLPHOSPHONATE N-ACETYLTRANSFERASE-RELATED-RELATED"/>
    <property type="match status" value="1"/>
</dbReference>
<dbReference type="CDD" id="cd04301">
    <property type="entry name" value="NAT_SF"/>
    <property type="match status" value="1"/>
</dbReference>
<dbReference type="PANTHER" id="PTHR43877:SF2">
    <property type="entry name" value="AMINOALKYLPHOSPHONATE N-ACETYLTRANSFERASE-RELATED"/>
    <property type="match status" value="1"/>
</dbReference>
<keyword evidence="2" id="KW-0012">Acyltransferase</keyword>
<evidence type="ECO:0000313" key="4">
    <source>
        <dbReference type="EMBL" id="BCJ65539.1"/>
    </source>
</evidence>
<dbReference type="Proteomes" id="UP000680866">
    <property type="component" value="Chromosome"/>
</dbReference>
<dbReference type="GO" id="GO:0016747">
    <property type="term" value="F:acyltransferase activity, transferring groups other than amino-acyl groups"/>
    <property type="evidence" value="ECO:0007669"/>
    <property type="project" value="InterPro"/>
</dbReference>
<evidence type="ECO:0000256" key="2">
    <source>
        <dbReference type="ARBA" id="ARBA00023315"/>
    </source>
</evidence>
<dbReference type="AlphaFoldDB" id="A0A810MZZ3"/>
<dbReference type="RefSeq" id="WP_212825059.1">
    <property type="nucleotide sequence ID" value="NZ_AP023359.1"/>
</dbReference>